<dbReference type="EMBL" id="UGGP01000001">
    <property type="protein sequence ID" value="STO09283.1"/>
    <property type="molecule type" value="Genomic_DNA"/>
</dbReference>
<protein>
    <submittedName>
        <fullName evidence="2">Predicted membrane protein</fullName>
    </submittedName>
</protein>
<accession>A0A377FY91</accession>
<keyword evidence="1" id="KW-0812">Transmembrane</keyword>
<keyword evidence="1" id="KW-1133">Transmembrane helix</keyword>
<sequence>MAKKEKQSYHIVTFTFPEESVSYQAFSKLKKYHAEGLIGFEQLVVIKREDNGAFSFEDAVQLTPTNKSTKGALIGMAVGILGGPFGILFGTLTGGLIGGTKDLKHVQSIQETFKRTVGNIEPGQTGVMGIGEEFDHSVLDGLAAELGGTVTRTDEEL</sequence>
<name>A0A377FY91_9BACL</name>
<evidence type="ECO:0000313" key="2">
    <source>
        <dbReference type="EMBL" id="STO09283.1"/>
    </source>
</evidence>
<reference evidence="2 3" key="1">
    <citation type="submission" date="2018-06" db="EMBL/GenBank/DDBJ databases">
        <authorList>
            <consortium name="Pathogen Informatics"/>
            <person name="Doyle S."/>
        </authorList>
    </citation>
    <scope>NUCLEOTIDE SEQUENCE [LARGE SCALE GENOMIC DNA]</scope>
    <source>
        <strain evidence="2 3">NCTC13163</strain>
    </source>
</reference>
<keyword evidence="1" id="KW-0472">Membrane</keyword>
<dbReference type="RefSeq" id="WP_024372066.1">
    <property type="nucleotide sequence ID" value="NZ_UGGP01000001.1"/>
</dbReference>
<proteinExistence type="predicted"/>
<gene>
    <name evidence="2" type="ORF">NCTC13163_02700</name>
</gene>
<dbReference type="STRING" id="1397694.GCA_000702585_00125"/>
<feature type="transmembrane region" description="Helical" evidence="1">
    <location>
        <begin position="72"/>
        <end position="97"/>
    </location>
</feature>
<dbReference type="Proteomes" id="UP000254060">
    <property type="component" value="Unassembled WGS sequence"/>
</dbReference>
<organism evidence="2 3">
    <name type="scientific">Exiguobacterium aurantiacum</name>
    <dbReference type="NCBI Taxonomy" id="33987"/>
    <lineage>
        <taxon>Bacteria</taxon>
        <taxon>Bacillati</taxon>
        <taxon>Bacillota</taxon>
        <taxon>Bacilli</taxon>
        <taxon>Bacillales</taxon>
        <taxon>Bacillales Family XII. Incertae Sedis</taxon>
        <taxon>Exiguobacterium</taxon>
    </lineage>
</organism>
<dbReference type="AlphaFoldDB" id="A0A377FY91"/>
<dbReference type="OrthoDB" id="2352929at2"/>
<evidence type="ECO:0000313" key="3">
    <source>
        <dbReference type="Proteomes" id="UP000254060"/>
    </source>
</evidence>
<evidence type="ECO:0000256" key="1">
    <source>
        <dbReference type="SAM" id="Phobius"/>
    </source>
</evidence>